<keyword evidence="4" id="KW-0636">Prenylation</keyword>
<keyword evidence="3" id="KW-0449">Lipoprotein</keyword>
<dbReference type="InterPro" id="IPR036163">
    <property type="entry name" value="HMA_dom_sf"/>
</dbReference>
<proteinExistence type="inferred from homology"/>
<dbReference type="Pfam" id="PF00403">
    <property type="entry name" value="HMA"/>
    <property type="match status" value="1"/>
</dbReference>
<keyword evidence="10" id="KW-1185">Reference proteome</keyword>
<evidence type="ECO:0000256" key="7">
    <source>
        <dbReference type="SAM" id="Phobius"/>
    </source>
</evidence>
<evidence type="ECO:0000256" key="1">
    <source>
        <dbReference type="ARBA" id="ARBA00022481"/>
    </source>
</evidence>
<dbReference type="InterPro" id="IPR044577">
    <property type="entry name" value="HIPP4/7/8/17/18/19"/>
</dbReference>
<organism evidence="9 10">
    <name type="scientific">Eucalyptus globulus</name>
    <name type="common">Tasmanian blue gum</name>
    <dbReference type="NCBI Taxonomy" id="34317"/>
    <lineage>
        <taxon>Eukaryota</taxon>
        <taxon>Viridiplantae</taxon>
        <taxon>Streptophyta</taxon>
        <taxon>Embryophyta</taxon>
        <taxon>Tracheophyta</taxon>
        <taxon>Spermatophyta</taxon>
        <taxon>Magnoliopsida</taxon>
        <taxon>eudicotyledons</taxon>
        <taxon>Gunneridae</taxon>
        <taxon>Pentapetalae</taxon>
        <taxon>rosids</taxon>
        <taxon>malvids</taxon>
        <taxon>Myrtales</taxon>
        <taxon>Myrtaceae</taxon>
        <taxon>Myrtoideae</taxon>
        <taxon>Eucalypteae</taxon>
        <taxon>Eucalyptus</taxon>
    </lineage>
</organism>
<dbReference type="PANTHER" id="PTHR46195:SF18">
    <property type="entry name" value="SUPEROXIDE DISMUTASE 1 COPPER CHAPERONE-LIKE PROTEIN"/>
    <property type="match status" value="1"/>
</dbReference>
<evidence type="ECO:0000259" key="8">
    <source>
        <dbReference type="PROSITE" id="PS50846"/>
    </source>
</evidence>
<dbReference type="GO" id="GO:0046872">
    <property type="term" value="F:metal ion binding"/>
    <property type="evidence" value="ECO:0007669"/>
    <property type="project" value="UniProtKB-KW"/>
</dbReference>
<evidence type="ECO:0000256" key="2">
    <source>
        <dbReference type="ARBA" id="ARBA00022723"/>
    </source>
</evidence>
<keyword evidence="7" id="KW-0812">Transmembrane</keyword>
<dbReference type="PROSITE" id="PS50846">
    <property type="entry name" value="HMA_2"/>
    <property type="match status" value="1"/>
</dbReference>
<comment type="similarity">
    <text evidence="5">Belongs to the HIPP family.</text>
</comment>
<sequence>MGKEKKEEEEELKMSLQLFFFPLFFLYIQGSCIASFLVALVEFKVSMHCNACKRTVARTISMIEDDVGVEKFSMDMNQHKVVVTGGMDLQKVLKKLKKKDGEENGANDGEGEGGSKTMVAKEQNTVIRPSLLGYCCVEDKVLMMFSDENPNACSVM</sequence>
<comment type="caution">
    <text evidence="9">The sequence shown here is derived from an EMBL/GenBank/DDBJ whole genome shotgun (WGS) entry which is preliminary data.</text>
</comment>
<evidence type="ECO:0000256" key="4">
    <source>
        <dbReference type="ARBA" id="ARBA00023289"/>
    </source>
</evidence>
<dbReference type="AlphaFoldDB" id="A0ABD3JJ77"/>
<dbReference type="Proteomes" id="UP001634007">
    <property type="component" value="Unassembled WGS sequence"/>
</dbReference>
<feature type="region of interest" description="Disordered" evidence="6">
    <location>
        <begin position="99"/>
        <end position="118"/>
    </location>
</feature>
<keyword evidence="2" id="KW-0479">Metal-binding</keyword>
<keyword evidence="7" id="KW-0472">Membrane</keyword>
<dbReference type="InterPro" id="IPR006121">
    <property type="entry name" value="HMA_dom"/>
</dbReference>
<feature type="transmembrane region" description="Helical" evidence="7">
    <location>
        <begin position="20"/>
        <end position="41"/>
    </location>
</feature>
<evidence type="ECO:0000313" key="9">
    <source>
        <dbReference type="EMBL" id="KAL3727468.1"/>
    </source>
</evidence>
<reference evidence="9 10" key="1">
    <citation type="submission" date="2024-11" db="EMBL/GenBank/DDBJ databases">
        <title>Chromosome-level genome assembly of Eucalyptus globulus Labill. provides insights into its genome evolution.</title>
        <authorList>
            <person name="Li X."/>
        </authorList>
    </citation>
    <scope>NUCLEOTIDE SEQUENCE [LARGE SCALE GENOMIC DNA]</scope>
    <source>
        <strain evidence="9">CL2024</strain>
        <tissue evidence="9">Fresh tender leaves</tissue>
    </source>
</reference>
<keyword evidence="1" id="KW-0488">Methylation</keyword>
<name>A0ABD3JJ77_EUCGL</name>
<gene>
    <name evidence="9" type="ORF">ACJRO7_032230</name>
</gene>
<dbReference type="PANTHER" id="PTHR46195">
    <property type="entry name" value="HEAVY METAL-ASSOCIATED ISOPRENYLATED PLANT PROTEIN 7"/>
    <property type="match status" value="1"/>
</dbReference>
<dbReference type="Gene3D" id="3.30.70.100">
    <property type="match status" value="1"/>
</dbReference>
<feature type="domain" description="HMA" evidence="8">
    <location>
        <begin position="38"/>
        <end position="104"/>
    </location>
</feature>
<dbReference type="SUPFAM" id="SSF55008">
    <property type="entry name" value="HMA, heavy metal-associated domain"/>
    <property type="match status" value="1"/>
</dbReference>
<evidence type="ECO:0000256" key="5">
    <source>
        <dbReference type="ARBA" id="ARBA00024045"/>
    </source>
</evidence>
<accession>A0ABD3JJ77</accession>
<evidence type="ECO:0000313" key="10">
    <source>
        <dbReference type="Proteomes" id="UP001634007"/>
    </source>
</evidence>
<evidence type="ECO:0000256" key="3">
    <source>
        <dbReference type="ARBA" id="ARBA00023288"/>
    </source>
</evidence>
<dbReference type="EMBL" id="JBJKBG010000008">
    <property type="protein sequence ID" value="KAL3727468.1"/>
    <property type="molecule type" value="Genomic_DNA"/>
</dbReference>
<keyword evidence="7" id="KW-1133">Transmembrane helix</keyword>
<protein>
    <recommendedName>
        <fullName evidence="8">HMA domain-containing protein</fullName>
    </recommendedName>
</protein>
<evidence type="ECO:0000256" key="6">
    <source>
        <dbReference type="SAM" id="MobiDB-lite"/>
    </source>
</evidence>